<evidence type="ECO:0000256" key="1">
    <source>
        <dbReference type="ARBA" id="ARBA00005329"/>
    </source>
</evidence>
<evidence type="ECO:0000313" key="6">
    <source>
        <dbReference type="Proteomes" id="UP000691718"/>
    </source>
</evidence>
<evidence type="ECO:0000256" key="2">
    <source>
        <dbReference type="ARBA" id="ARBA00022559"/>
    </source>
</evidence>
<dbReference type="OrthoDB" id="6880011at2759"/>
<evidence type="ECO:0000259" key="4">
    <source>
        <dbReference type="SMART" id="SM01060"/>
    </source>
</evidence>
<accession>A0A8S3WQ29</accession>
<comment type="caution">
    <text evidence="5">The sequence shown here is derived from an EMBL/GenBank/DDBJ whole genome shotgun (WGS) entry which is preliminary data.</text>
</comment>
<sequence length="994" mass="115012">MVPIGLLTASSGYPVEVRDTITLNTDIFSNRFFIDSILHLDHERVPERVVHAKGTAALGYFEVTNDVSKYTKADVFNGIGKKTPVVGRFSSVAQNKGGNDLAREFKGLAVKFYTQEGNLDLLCLNVPVFVLKDPEYFVHFAHASKRNPRTDLFDDIAKLDLFTLRPEMLHGALWMLSDYGIPNGYRKMDAFAFHTFELNNKQGEKYFVRFNFRTEQGIENLPSEEAIKISGEDQDYYQRDLYNAIAMKNYPVWTLEMDVMTYEDILNLNYDPFDITVLWKKGTYRTVEIGRLIFNENPDNMFRISEQSAFNPANLVPGIPGPFDNVFKSRRLSYQDTQNHRLGINHNRMEVNCPIYQKVYNRDGYPPVKDNMRDAPNYYPNSFSGPVPFVDASRPKERLWVMESNAVDLEEVSYFYNYVLENDQHRDRLANNTVKLLLRNPPFIQRRLITLFYLVDQHLGAQVSNKLHRALKTVITQNPKVLRIPRKPIGLQTTSYGNPVEIRDTNTLNSDIFSNSYFFESTMHTDAERIPERVVHAKGTAALGYFEVTHDVSKYTKADVFNGIGKKTPVVGRFSTVAQNLGGSDVNRETKALAVKFYTREGNLDLLCVNQPVYFYQDPILFKHFAHSIKRNPKTNLFDRTEQVDFLTLRPESLQAFLWLLSDFGLPNGYRKTDIFPIHTYELNNRNGEKYYVKFNFRTEQGLEILTTEEAMDIGSRDPDYFTRELYNAIEEKKFPAWKLEMDVMTYDDLLKIDYNPFQVNRLWRKGTYHTVQIGRLVFNKNPDNMFRIAEQSAFNPANLVPGIPGPVDLLFKARRLAYVDTQNYRLGINHNKIEVNCPIYQKVYNHDGVSPVNDNMKDVPNYYPNSFSGPVPFVDDSRSNARIVVFESNAIDLSEPSYFYNHILRNETQRNRLASNIVELMLPTPPFMQMRFIKLLYLTDNDLGDRVYVELNKALTKPPASVPVGLNIEREVCLNLENKEYKHELKEVTEEFN</sequence>
<dbReference type="GO" id="GO:0042744">
    <property type="term" value="P:hydrogen peroxide catabolic process"/>
    <property type="evidence" value="ECO:0007669"/>
    <property type="project" value="TreeGrafter"/>
</dbReference>
<dbReference type="PANTHER" id="PTHR11465">
    <property type="entry name" value="CATALASE"/>
    <property type="match status" value="1"/>
</dbReference>
<dbReference type="Proteomes" id="UP000691718">
    <property type="component" value="Unassembled WGS sequence"/>
</dbReference>
<protein>
    <submittedName>
        <fullName evidence="5">(apollo) hypothetical protein</fullName>
    </submittedName>
</protein>
<keyword evidence="2" id="KW-0560">Oxidoreductase</keyword>
<dbReference type="SMART" id="SM01060">
    <property type="entry name" value="Catalase"/>
    <property type="match status" value="2"/>
</dbReference>
<dbReference type="GO" id="GO:0020037">
    <property type="term" value="F:heme binding"/>
    <property type="evidence" value="ECO:0007669"/>
    <property type="project" value="InterPro"/>
</dbReference>
<keyword evidence="6" id="KW-1185">Reference proteome</keyword>
<evidence type="ECO:0000256" key="3">
    <source>
        <dbReference type="ARBA" id="ARBA00022617"/>
    </source>
</evidence>
<reference evidence="5" key="1">
    <citation type="submission" date="2021-04" db="EMBL/GenBank/DDBJ databases">
        <authorList>
            <person name="Tunstrom K."/>
        </authorList>
    </citation>
    <scope>NUCLEOTIDE SEQUENCE</scope>
</reference>
<dbReference type="GO" id="GO:0005777">
    <property type="term" value="C:peroxisome"/>
    <property type="evidence" value="ECO:0007669"/>
    <property type="project" value="TreeGrafter"/>
</dbReference>
<dbReference type="InterPro" id="IPR018028">
    <property type="entry name" value="Catalase"/>
</dbReference>
<feature type="domain" description="Catalase core" evidence="4">
    <location>
        <begin position="493"/>
        <end position="872"/>
    </location>
</feature>
<gene>
    <name evidence="5" type="ORF">PAPOLLO_LOCUS9046</name>
</gene>
<feature type="domain" description="Catalase core" evidence="4">
    <location>
        <begin position="8"/>
        <end position="387"/>
    </location>
</feature>
<dbReference type="GO" id="GO:0042542">
    <property type="term" value="P:response to hydrogen peroxide"/>
    <property type="evidence" value="ECO:0007669"/>
    <property type="project" value="TreeGrafter"/>
</dbReference>
<keyword evidence="3" id="KW-0349">Heme</keyword>
<keyword evidence="3" id="KW-0479">Metal-binding</keyword>
<dbReference type="AlphaFoldDB" id="A0A8S3WQ29"/>
<keyword evidence="2" id="KW-0575">Peroxidase</keyword>
<name>A0A8S3WQ29_PARAO</name>
<dbReference type="Pfam" id="PF00199">
    <property type="entry name" value="Catalase"/>
    <property type="match status" value="2"/>
</dbReference>
<keyword evidence="3" id="KW-0408">Iron</keyword>
<comment type="similarity">
    <text evidence="1">Belongs to the catalase family.</text>
</comment>
<dbReference type="PANTHER" id="PTHR11465:SF9">
    <property type="entry name" value="CATALASE"/>
    <property type="match status" value="1"/>
</dbReference>
<dbReference type="EMBL" id="CAJQZP010000644">
    <property type="protein sequence ID" value="CAG4975072.1"/>
    <property type="molecule type" value="Genomic_DNA"/>
</dbReference>
<evidence type="ECO:0000313" key="5">
    <source>
        <dbReference type="EMBL" id="CAG4975072.1"/>
    </source>
</evidence>
<dbReference type="PROSITE" id="PS51402">
    <property type="entry name" value="CATALASE_3"/>
    <property type="match status" value="2"/>
</dbReference>
<dbReference type="InterPro" id="IPR011614">
    <property type="entry name" value="Catalase_core"/>
</dbReference>
<proteinExistence type="inferred from homology"/>
<organism evidence="5 6">
    <name type="scientific">Parnassius apollo</name>
    <name type="common">Apollo butterfly</name>
    <name type="synonym">Papilio apollo</name>
    <dbReference type="NCBI Taxonomy" id="110799"/>
    <lineage>
        <taxon>Eukaryota</taxon>
        <taxon>Metazoa</taxon>
        <taxon>Ecdysozoa</taxon>
        <taxon>Arthropoda</taxon>
        <taxon>Hexapoda</taxon>
        <taxon>Insecta</taxon>
        <taxon>Pterygota</taxon>
        <taxon>Neoptera</taxon>
        <taxon>Endopterygota</taxon>
        <taxon>Lepidoptera</taxon>
        <taxon>Glossata</taxon>
        <taxon>Ditrysia</taxon>
        <taxon>Papilionoidea</taxon>
        <taxon>Papilionidae</taxon>
        <taxon>Parnassiinae</taxon>
        <taxon>Parnassini</taxon>
        <taxon>Parnassius</taxon>
        <taxon>Parnassius</taxon>
    </lineage>
</organism>
<dbReference type="GO" id="GO:0004096">
    <property type="term" value="F:catalase activity"/>
    <property type="evidence" value="ECO:0007669"/>
    <property type="project" value="InterPro"/>
</dbReference>
<dbReference type="GO" id="GO:0005739">
    <property type="term" value="C:mitochondrion"/>
    <property type="evidence" value="ECO:0007669"/>
    <property type="project" value="TreeGrafter"/>
</dbReference>